<evidence type="ECO:0000313" key="1">
    <source>
        <dbReference type="EMBL" id="KRY83438.1"/>
    </source>
</evidence>
<keyword evidence="2" id="KW-1185">Reference proteome</keyword>
<gene>
    <name evidence="1" type="ORF">T4D_9730</name>
</gene>
<dbReference type="AlphaFoldDB" id="A0A0V1FBT7"/>
<dbReference type="EMBL" id="JYDT01000141">
    <property type="protein sequence ID" value="KRY83438.1"/>
    <property type="molecule type" value="Genomic_DNA"/>
</dbReference>
<protein>
    <submittedName>
        <fullName evidence="1">Uncharacterized protein</fullName>
    </submittedName>
</protein>
<accession>A0A0V1FBT7</accession>
<dbReference type="Proteomes" id="UP000054995">
    <property type="component" value="Unassembled WGS sequence"/>
</dbReference>
<organism evidence="1 2">
    <name type="scientific">Trichinella pseudospiralis</name>
    <name type="common">Parasitic roundworm</name>
    <dbReference type="NCBI Taxonomy" id="6337"/>
    <lineage>
        <taxon>Eukaryota</taxon>
        <taxon>Metazoa</taxon>
        <taxon>Ecdysozoa</taxon>
        <taxon>Nematoda</taxon>
        <taxon>Enoplea</taxon>
        <taxon>Dorylaimia</taxon>
        <taxon>Trichinellida</taxon>
        <taxon>Trichinellidae</taxon>
        <taxon>Trichinella</taxon>
    </lineage>
</organism>
<reference evidence="1 2" key="1">
    <citation type="submission" date="2015-01" db="EMBL/GenBank/DDBJ databases">
        <title>Evolution of Trichinella species and genotypes.</title>
        <authorList>
            <person name="Korhonen P.K."/>
            <person name="Edoardo P."/>
            <person name="Giuseppe L.R."/>
            <person name="Gasser R.B."/>
        </authorList>
    </citation>
    <scope>NUCLEOTIDE SEQUENCE [LARGE SCALE GENOMIC DNA]</scope>
    <source>
        <strain evidence="1">ISS470</strain>
    </source>
</reference>
<proteinExistence type="predicted"/>
<name>A0A0V1FBT7_TRIPS</name>
<evidence type="ECO:0000313" key="2">
    <source>
        <dbReference type="Proteomes" id="UP000054995"/>
    </source>
</evidence>
<comment type="caution">
    <text evidence="1">The sequence shown here is derived from an EMBL/GenBank/DDBJ whole genome shotgun (WGS) entry which is preliminary data.</text>
</comment>
<dbReference type="OrthoDB" id="1101576at2759"/>
<sequence>MDEMASNFFENCIIFVTTLFHNSVTLLPTLPGNEAPLRLKTVCQTIGQSIFLVVEKFSEEKAISLTNLITVALRYSSGNVRLPSWIHCVTEKISTGCIGDALRDSPTTFNCKTSY</sequence>